<dbReference type="AlphaFoldDB" id="A0A0U1TDM0"/>
<evidence type="ECO:0000313" key="2">
    <source>
        <dbReference type="EMBL" id="AHW84986.1"/>
    </source>
</evidence>
<keyword evidence="1" id="KW-0812">Transmembrane</keyword>
<protein>
    <submittedName>
        <fullName evidence="2">NADH dehydrogenase subunit 2</fullName>
    </submittedName>
</protein>
<feature type="transmembrane region" description="Helical" evidence="1">
    <location>
        <begin position="133"/>
        <end position="151"/>
    </location>
</feature>
<keyword evidence="2" id="KW-0496">Mitochondrion</keyword>
<accession>A0A0U1TDM0</accession>
<feature type="transmembrane region" description="Helical" evidence="1">
    <location>
        <begin position="78"/>
        <end position="99"/>
    </location>
</feature>
<feature type="transmembrane region" description="Helical" evidence="1">
    <location>
        <begin position="249"/>
        <end position="269"/>
    </location>
</feature>
<reference evidence="2" key="1">
    <citation type="journal article" date="2014" name="Mitochondrial DNA">
        <title>Phylogeography of Tetrancistrum nebulosi (Monogenea, Dactylogyridae) on the host of mottled spinefoot (Siganus fuscescens) in the South China Sea, inferred from mitochondrial COI and ND2 genes.</title>
        <authorList>
            <person name="Wang M."/>
            <person name="Yan S."/>
            <person name="Brown C.L."/>
            <person name="Shaharom-Harrison F."/>
            <person name="Shi S.F."/>
            <person name="Yang T.B."/>
        </authorList>
    </citation>
    <scope>NUCLEOTIDE SEQUENCE</scope>
</reference>
<dbReference type="EMBL" id="KJ017749">
    <property type="protein sequence ID" value="AHW84986.1"/>
    <property type="molecule type" value="Genomic_DNA"/>
</dbReference>
<feature type="transmembrane region" description="Helical" evidence="1">
    <location>
        <begin position="106"/>
        <end position="127"/>
    </location>
</feature>
<feature type="transmembrane region" description="Helical" evidence="1">
    <location>
        <begin position="53"/>
        <end position="72"/>
    </location>
</feature>
<name>A0A0U1TDM0_9PLAT</name>
<feature type="transmembrane region" description="Helical" evidence="1">
    <location>
        <begin position="182"/>
        <end position="206"/>
    </location>
</feature>
<sequence length="279" mass="30860">MQYLVLLSSGFLYFVSLIWGNGIGFWLCLEMATLLSVCGFFVPGVSFNRYNPLMCFIILSGVSSILLFLGVNNDIFQLFIFLSFLIKLGIFPFMGWVLLVYTNVSWLLLFLLGVVSKVTTLYIPLSGLVGSEVSLGLTLSGLNLVVASLMFWKSINGIKGFVAVSGLGTSSLLLTVSMETTFYSLLVLLICYFISSGVNFLAFHYLENVSTSSSVNGLLFFILLAIPASLSFIYKLVSVFIIMSLPLSFIYMWILFSVSEQLFLCMLIVEKSCATIKVI</sequence>
<keyword evidence="1" id="KW-0472">Membrane</keyword>
<keyword evidence="1" id="KW-1133">Transmembrane helix</keyword>
<geneLocation type="mitochondrion" evidence="2"/>
<feature type="transmembrane region" description="Helical" evidence="1">
    <location>
        <begin position="218"/>
        <end position="243"/>
    </location>
</feature>
<evidence type="ECO:0000256" key="1">
    <source>
        <dbReference type="SAM" id="Phobius"/>
    </source>
</evidence>
<proteinExistence type="predicted"/>
<feature type="transmembrane region" description="Helical" evidence="1">
    <location>
        <begin position="12"/>
        <end position="41"/>
    </location>
</feature>
<gene>
    <name evidence="2" type="primary">ND2</name>
</gene>
<organism evidence="2">
    <name type="scientific">Tetrancistrum nebulosi</name>
    <dbReference type="NCBI Taxonomy" id="879209"/>
    <lineage>
        <taxon>Eukaryota</taxon>
        <taxon>Metazoa</taxon>
        <taxon>Spiralia</taxon>
        <taxon>Lophotrochozoa</taxon>
        <taxon>Platyhelminthes</taxon>
        <taxon>Monogenea</taxon>
        <taxon>Monopisthocotylea</taxon>
        <taxon>Dactylogyridea</taxon>
        <taxon>Ancyrocephalidae</taxon>
        <taxon>Tetrancistrum</taxon>
    </lineage>
</organism>